<evidence type="ECO:0000313" key="1">
    <source>
        <dbReference type="EMBL" id="KAB1224238.1"/>
    </source>
</evidence>
<dbReference type="AlphaFoldDB" id="A0A6A1WKJ0"/>
<reference evidence="1 2" key="1">
    <citation type="journal article" date="2019" name="Plant Biotechnol. J.">
        <title>The red bayberry genome and genetic basis of sex determination.</title>
        <authorList>
            <person name="Jia H.M."/>
            <person name="Jia H.J."/>
            <person name="Cai Q.L."/>
            <person name="Wang Y."/>
            <person name="Zhao H.B."/>
            <person name="Yang W.F."/>
            <person name="Wang G.Y."/>
            <person name="Li Y.H."/>
            <person name="Zhan D.L."/>
            <person name="Shen Y.T."/>
            <person name="Niu Q.F."/>
            <person name="Chang L."/>
            <person name="Qiu J."/>
            <person name="Zhao L."/>
            <person name="Xie H.B."/>
            <person name="Fu W.Y."/>
            <person name="Jin J."/>
            <person name="Li X.W."/>
            <person name="Jiao Y."/>
            <person name="Zhou C.C."/>
            <person name="Tu T."/>
            <person name="Chai C.Y."/>
            <person name="Gao J.L."/>
            <person name="Fan L.J."/>
            <person name="van de Weg E."/>
            <person name="Wang J.Y."/>
            <person name="Gao Z.S."/>
        </authorList>
    </citation>
    <scope>NUCLEOTIDE SEQUENCE [LARGE SCALE GENOMIC DNA]</scope>
    <source>
        <tissue evidence="1">Leaves</tissue>
    </source>
</reference>
<dbReference type="InterPro" id="IPR050871">
    <property type="entry name" value="26S_Proteasome/COP9_Components"/>
</dbReference>
<gene>
    <name evidence="1" type="ORF">CJ030_MR2G005729</name>
</gene>
<dbReference type="Gene3D" id="1.25.40.570">
    <property type="match status" value="2"/>
</dbReference>
<keyword evidence="2" id="KW-1185">Reference proteome</keyword>
<protein>
    <submittedName>
        <fullName evidence="1">Uncharacterized protein</fullName>
    </submittedName>
</protein>
<dbReference type="SMART" id="SM00753">
    <property type="entry name" value="PAM"/>
    <property type="match status" value="1"/>
</dbReference>
<dbReference type="PANTHER" id="PTHR10678">
    <property type="entry name" value="26S PROTEASOME NON-ATPASE REGULATORY SUBUNIT 11/COP9 SIGNALOSOME COMPLEX SUBUNIT 2"/>
    <property type="match status" value="1"/>
</dbReference>
<evidence type="ECO:0000313" key="2">
    <source>
        <dbReference type="Proteomes" id="UP000516437"/>
    </source>
</evidence>
<comment type="caution">
    <text evidence="1">The sequence shown here is derived from an EMBL/GenBank/DDBJ whole genome shotgun (WGS) entry which is preliminary data.</text>
</comment>
<organism evidence="1 2">
    <name type="scientific">Morella rubra</name>
    <name type="common">Chinese bayberry</name>
    <dbReference type="NCBI Taxonomy" id="262757"/>
    <lineage>
        <taxon>Eukaryota</taxon>
        <taxon>Viridiplantae</taxon>
        <taxon>Streptophyta</taxon>
        <taxon>Embryophyta</taxon>
        <taxon>Tracheophyta</taxon>
        <taxon>Spermatophyta</taxon>
        <taxon>Magnoliopsida</taxon>
        <taxon>eudicotyledons</taxon>
        <taxon>Gunneridae</taxon>
        <taxon>Pentapetalae</taxon>
        <taxon>rosids</taxon>
        <taxon>fabids</taxon>
        <taxon>Fagales</taxon>
        <taxon>Myricaceae</taxon>
        <taxon>Morella</taxon>
    </lineage>
</organism>
<dbReference type="OrthoDB" id="1937697at2759"/>
<name>A0A6A1WKJ0_9ROSI</name>
<dbReference type="EMBL" id="RXIC02000020">
    <property type="protein sequence ID" value="KAB1224238.1"/>
    <property type="molecule type" value="Genomic_DNA"/>
</dbReference>
<accession>A0A6A1WKJ0</accession>
<dbReference type="Proteomes" id="UP000516437">
    <property type="component" value="Chromosome 2"/>
</dbReference>
<sequence length="183" mass="20683">MGAGLIKEVRRLDDKLLLVDIDFLESKLHFYLRNLPKAKASLTAARNSAKFPRYGPPAQQGTIDCRVGSSMRKIRTTKLLVAISLKRLKLSMLLKNHGQFLALVYVVMQDNGLDLDAMKAAADAHSKGSLKLFETALRDFRAQLEEDPIVHRHLSSLYDILLEQNLCRLIEPFSRSRLLILLS</sequence>
<proteinExistence type="predicted"/>